<keyword evidence="4" id="KW-1185">Reference proteome</keyword>
<name>A0ABU8YBN1_9MICO</name>
<gene>
    <name evidence="3" type="ORF">WMN62_08830</name>
</gene>
<dbReference type="RefSeq" id="WP_123312576.1">
    <property type="nucleotide sequence ID" value="NZ_JBBKAP010000074.1"/>
</dbReference>
<evidence type="ECO:0000313" key="4">
    <source>
        <dbReference type="Proteomes" id="UP001370299"/>
    </source>
</evidence>
<organism evidence="3 4">
    <name type="scientific">Curtobacterium citreum</name>
    <dbReference type="NCBI Taxonomy" id="2036"/>
    <lineage>
        <taxon>Bacteria</taxon>
        <taxon>Bacillati</taxon>
        <taxon>Actinomycetota</taxon>
        <taxon>Actinomycetes</taxon>
        <taxon>Micrococcales</taxon>
        <taxon>Microbacteriaceae</taxon>
        <taxon>Curtobacterium</taxon>
    </lineage>
</organism>
<feature type="region of interest" description="Disordered" evidence="1">
    <location>
        <begin position="1"/>
        <end position="34"/>
    </location>
</feature>
<keyword evidence="2" id="KW-0472">Membrane</keyword>
<keyword evidence="2" id="KW-0812">Transmembrane</keyword>
<evidence type="ECO:0000256" key="2">
    <source>
        <dbReference type="SAM" id="Phobius"/>
    </source>
</evidence>
<accession>A0ABU8YBN1</accession>
<protein>
    <submittedName>
        <fullName evidence="3">Uncharacterized protein</fullName>
    </submittedName>
</protein>
<feature type="transmembrane region" description="Helical" evidence="2">
    <location>
        <begin position="44"/>
        <end position="69"/>
    </location>
</feature>
<proteinExistence type="predicted"/>
<reference evidence="3 4" key="1">
    <citation type="submission" date="2024-03" db="EMBL/GenBank/DDBJ databases">
        <title>Whole genomes of four grape xylem sap localized bacterial endophytes.</title>
        <authorList>
            <person name="Kumar G."/>
            <person name="Savka M.A."/>
        </authorList>
    </citation>
    <scope>NUCLEOTIDE SEQUENCE [LARGE SCALE GENOMIC DNA]</scope>
    <source>
        <strain evidence="3 4">RIT_GXS8</strain>
    </source>
</reference>
<evidence type="ECO:0000313" key="3">
    <source>
        <dbReference type="EMBL" id="MEK0171572.1"/>
    </source>
</evidence>
<dbReference type="Proteomes" id="UP001370299">
    <property type="component" value="Unassembled WGS sequence"/>
</dbReference>
<dbReference type="EMBL" id="JBBLYY010000043">
    <property type="protein sequence ID" value="MEK0171572.1"/>
    <property type="molecule type" value="Genomic_DNA"/>
</dbReference>
<comment type="caution">
    <text evidence="3">The sequence shown here is derived from an EMBL/GenBank/DDBJ whole genome shotgun (WGS) entry which is preliminary data.</text>
</comment>
<evidence type="ECO:0000256" key="1">
    <source>
        <dbReference type="SAM" id="MobiDB-lite"/>
    </source>
</evidence>
<keyword evidence="2" id="KW-1133">Transmembrane helix</keyword>
<sequence length="246" mass="25435">MVTDGTDTGGWQAADRQDDDLDRAFGPETASVQTRTMGQRARTWLVIGGSTVLVAGVIALVLGTIIGSVQNGIGGVFPRPDMALDRLDDRLADVPGVTEVRHHRAEKTGFASYDATATITADPSLDAAARTDLVDALSRATDSAGGNGVRVVAIADLGTLEVGVSDSRAVTAKRLVLADTLDHIGGVTAVRCSWERGGTPSDRAADQSITVETPGRGAAVPPIVARVTEETHKVFPGASVEVVAAK</sequence>